<evidence type="ECO:0000313" key="2">
    <source>
        <dbReference type="EMBL" id="MDQ7246478.1"/>
    </source>
</evidence>
<accession>A0ABU0YII0</accession>
<keyword evidence="3" id="KW-1185">Reference proteome</keyword>
<dbReference type="PANTHER" id="PTHR43559:SF3">
    <property type="entry name" value="HYDROLASE YCAC-RELATED"/>
    <property type="match status" value="1"/>
</dbReference>
<dbReference type="RefSeq" id="WP_379953871.1">
    <property type="nucleotide sequence ID" value="NZ_JAUYVI010000001.1"/>
</dbReference>
<gene>
    <name evidence="2" type="ORF">Q8A70_02315</name>
</gene>
<reference evidence="3" key="1">
    <citation type="submission" date="2023-08" db="EMBL/GenBank/DDBJ databases">
        <title>Rhodospirillaceae gen. nov., a novel taxon isolated from the Yangtze River Yuezi River estuary sludge.</title>
        <authorList>
            <person name="Ruan L."/>
        </authorList>
    </citation>
    <scope>NUCLEOTIDE SEQUENCE [LARGE SCALE GENOMIC DNA]</scope>
    <source>
        <strain evidence="3">R-7</strain>
    </source>
</reference>
<comment type="caution">
    <text evidence="2">The sequence shown here is derived from an EMBL/GenBank/DDBJ whole genome shotgun (WGS) entry which is preliminary data.</text>
</comment>
<dbReference type="Pfam" id="PF00857">
    <property type="entry name" value="Isochorismatase"/>
    <property type="match status" value="1"/>
</dbReference>
<dbReference type="SUPFAM" id="SSF52499">
    <property type="entry name" value="Isochorismatase-like hydrolases"/>
    <property type="match status" value="1"/>
</dbReference>
<evidence type="ECO:0000259" key="1">
    <source>
        <dbReference type="Pfam" id="PF00857"/>
    </source>
</evidence>
<organism evidence="2 3">
    <name type="scientific">Dongia sedimenti</name>
    <dbReference type="NCBI Taxonomy" id="3064282"/>
    <lineage>
        <taxon>Bacteria</taxon>
        <taxon>Pseudomonadati</taxon>
        <taxon>Pseudomonadota</taxon>
        <taxon>Alphaproteobacteria</taxon>
        <taxon>Rhodospirillales</taxon>
        <taxon>Dongiaceae</taxon>
        <taxon>Dongia</taxon>
    </lineage>
</organism>
<proteinExistence type="predicted"/>
<feature type="domain" description="Isochorismatase-like" evidence="1">
    <location>
        <begin position="12"/>
        <end position="162"/>
    </location>
</feature>
<evidence type="ECO:0000313" key="3">
    <source>
        <dbReference type="Proteomes" id="UP001230156"/>
    </source>
</evidence>
<dbReference type="InterPro" id="IPR036380">
    <property type="entry name" value="Isochorismatase-like_sf"/>
</dbReference>
<dbReference type="Proteomes" id="UP001230156">
    <property type="component" value="Unassembled WGS sequence"/>
</dbReference>
<protein>
    <submittedName>
        <fullName evidence="2">Isochorismatase family protein</fullName>
    </submittedName>
</protein>
<dbReference type="InterPro" id="IPR000868">
    <property type="entry name" value="Isochorismatase-like_dom"/>
</dbReference>
<dbReference type="Gene3D" id="3.40.50.850">
    <property type="entry name" value="Isochorismatase-like"/>
    <property type="match status" value="1"/>
</dbReference>
<dbReference type="EMBL" id="JAUYVI010000001">
    <property type="protein sequence ID" value="MDQ7246478.1"/>
    <property type="molecule type" value="Genomic_DNA"/>
</dbReference>
<name>A0ABU0YII0_9PROT</name>
<dbReference type="InterPro" id="IPR053152">
    <property type="entry name" value="Hydrolase_YcaC-like"/>
</dbReference>
<dbReference type="PANTHER" id="PTHR43559">
    <property type="entry name" value="HYDROLASE YCAC-RELATED"/>
    <property type="match status" value="1"/>
</dbReference>
<sequence length="193" mass="20590">MTIDLLFHRDRSCLVVIDVQQYFLAKLPLDQRAPLVARIAWLMRVAGALQIPIIATAEDMAQDGPLVPELAALLPEGQSVFDKMVFGLADQADIRAAVAACGRSEFVLVGLETDVCIAHSALGLAAARHRVAVLEDGCGSPPPHHAAGLDRLRNAGVTVTTIKGMHYEWVRDLATLAKLKAAIGTELPAGLTL</sequence>